<comment type="caution">
    <text evidence="1">The sequence shown here is derived from an EMBL/GenBank/DDBJ whole genome shotgun (WGS) entry which is preliminary data.</text>
</comment>
<sequence>MEDERDPPSLKNKLKSSLSCCFRSGRREVLESEEKPRLIRASSTWIRSRANELPEIKEKCRNLISRMGKSRRNSADFRYDPLSYALNFDESHVDEFPLRNFSARLQSSPPHLFPAKCVAPPVLVSSITIYSVCAKLI</sequence>
<evidence type="ECO:0000313" key="1">
    <source>
        <dbReference type="EMBL" id="KAF8393090.1"/>
    </source>
</evidence>
<evidence type="ECO:0000313" key="2">
    <source>
        <dbReference type="Proteomes" id="UP000655225"/>
    </source>
</evidence>
<name>A0A834YTM5_TETSI</name>
<organism evidence="1 2">
    <name type="scientific">Tetracentron sinense</name>
    <name type="common">Spur-leaf</name>
    <dbReference type="NCBI Taxonomy" id="13715"/>
    <lineage>
        <taxon>Eukaryota</taxon>
        <taxon>Viridiplantae</taxon>
        <taxon>Streptophyta</taxon>
        <taxon>Embryophyta</taxon>
        <taxon>Tracheophyta</taxon>
        <taxon>Spermatophyta</taxon>
        <taxon>Magnoliopsida</taxon>
        <taxon>Trochodendrales</taxon>
        <taxon>Trochodendraceae</taxon>
        <taxon>Tetracentron</taxon>
    </lineage>
</organism>
<dbReference type="EMBL" id="JABCRI010000015">
    <property type="protein sequence ID" value="KAF8393090.1"/>
    <property type="molecule type" value="Genomic_DNA"/>
</dbReference>
<dbReference type="AlphaFoldDB" id="A0A834YTM5"/>
<dbReference type="OMA" id="RYDPISY"/>
<gene>
    <name evidence="1" type="ORF">HHK36_021331</name>
</gene>
<dbReference type="Proteomes" id="UP000655225">
    <property type="component" value="Unassembled WGS sequence"/>
</dbReference>
<protein>
    <submittedName>
        <fullName evidence="1">Uncharacterized protein</fullName>
    </submittedName>
</protein>
<proteinExistence type="predicted"/>
<dbReference type="OrthoDB" id="657187at2759"/>
<reference evidence="1 2" key="1">
    <citation type="submission" date="2020-04" db="EMBL/GenBank/DDBJ databases">
        <title>Plant Genome Project.</title>
        <authorList>
            <person name="Zhang R.-G."/>
        </authorList>
    </citation>
    <scope>NUCLEOTIDE SEQUENCE [LARGE SCALE GENOMIC DNA]</scope>
    <source>
        <strain evidence="1">YNK0</strain>
        <tissue evidence="1">Leaf</tissue>
    </source>
</reference>
<accession>A0A834YTM5</accession>
<keyword evidence="2" id="KW-1185">Reference proteome</keyword>
<dbReference type="PANTHER" id="PTHR33168">
    <property type="entry name" value="STRESS INDUCED PROTEIN-RELATED"/>
    <property type="match status" value="1"/>
</dbReference>